<sequence length="89" mass="10440">MYRDQTKNTSRFCIWRKFEVFLKKEAYSFDPVAPVLFSPVRGVHLMEDPVIQMIFQQHKKSAAQVDFDLISDPEECDSDSQIRQPKVDS</sequence>
<comment type="caution">
    <text evidence="1">The sequence shown here is derived from an EMBL/GenBank/DDBJ whole genome shotgun (WGS) entry which is preliminary data.</text>
</comment>
<proteinExistence type="predicted"/>
<accession>A0AB34HBV6</accession>
<evidence type="ECO:0000313" key="2">
    <source>
        <dbReference type="Proteomes" id="UP001159641"/>
    </source>
</evidence>
<evidence type="ECO:0000313" key="1">
    <source>
        <dbReference type="EMBL" id="KAJ8788892.1"/>
    </source>
</evidence>
<organism evidence="1 2">
    <name type="scientific">Eschrichtius robustus</name>
    <name type="common">California gray whale</name>
    <name type="synonym">Eschrichtius gibbosus</name>
    <dbReference type="NCBI Taxonomy" id="9764"/>
    <lineage>
        <taxon>Eukaryota</taxon>
        <taxon>Metazoa</taxon>
        <taxon>Chordata</taxon>
        <taxon>Craniata</taxon>
        <taxon>Vertebrata</taxon>
        <taxon>Euteleostomi</taxon>
        <taxon>Mammalia</taxon>
        <taxon>Eutheria</taxon>
        <taxon>Laurasiatheria</taxon>
        <taxon>Artiodactyla</taxon>
        <taxon>Whippomorpha</taxon>
        <taxon>Cetacea</taxon>
        <taxon>Mysticeti</taxon>
        <taxon>Eschrichtiidae</taxon>
        <taxon>Eschrichtius</taxon>
    </lineage>
</organism>
<protein>
    <submittedName>
        <fullName evidence="1">Uncharacterized protein</fullName>
    </submittedName>
</protein>
<keyword evidence="2" id="KW-1185">Reference proteome</keyword>
<name>A0AB34HBV6_ESCRO</name>
<reference evidence="1 2" key="1">
    <citation type="submission" date="2022-11" db="EMBL/GenBank/DDBJ databases">
        <title>Whole genome sequence of Eschrichtius robustus ER-17-0199.</title>
        <authorList>
            <person name="Bruniche-Olsen A."/>
            <person name="Black A.N."/>
            <person name="Fields C.J."/>
            <person name="Walden K."/>
            <person name="Dewoody J.A."/>
        </authorList>
    </citation>
    <scope>NUCLEOTIDE SEQUENCE [LARGE SCALE GENOMIC DNA]</scope>
    <source>
        <strain evidence="1">ER-17-0199</strain>
        <tissue evidence="1">Blubber</tissue>
    </source>
</reference>
<dbReference type="AlphaFoldDB" id="A0AB34HBV6"/>
<dbReference type="EMBL" id="JAIQCJ010001564">
    <property type="protein sequence ID" value="KAJ8788892.1"/>
    <property type="molecule type" value="Genomic_DNA"/>
</dbReference>
<dbReference type="Proteomes" id="UP001159641">
    <property type="component" value="Unassembled WGS sequence"/>
</dbReference>
<gene>
    <name evidence="1" type="ORF">J1605_005188</name>
</gene>